<keyword evidence="4" id="KW-1185">Reference proteome</keyword>
<organism evidence="3 4">
    <name type="scientific">Kitasatospora terrestris</name>
    <dbReference type="NCBI Taxonomy" id="258051"/>
    <lineage>
        <taxon>Bacteria</taxon>
        <taxon>Bacillati</taxon>
        <taxon>Actinomycetota</taxon>
        <taxon>Actinomycetes</taxon>
        <taxon>Kitasatosporales</taxon>
        <taxon>Streptomycetaceae</taxon>
        <taxon>Kitasatospora</taxon>
    </lineage>
</organism>
<dbReference type="EMBL" id="BAABIS010000001">
    <property type="protein sequence ID" value="GAA4861346.1"/>
    <property type="molecule type" value="Genomic_DNA"/>
</dbReference>
<evidence type="ECO:0000313" key="3">
    <source>
        <dbReference type="EMBL" id="GAA4861346.1"/>
    </source>
</evidence>
<evidence type="ECO:0000256" key="1">
    <source>
        <dbReference type="ARBA" id="ARBA00022741"/>
    </source>
</evidence>
<dbReference type="InterPro" id="IPR027417">
    <property type="entry name" value="P-loop_NTPase"/>
</dbReference>
<accession>A0ABP9DWV1</accession>
<protein>
    <submittedName>
        <fullName evidence="3">SCO2523 family variant P-loop protein</fullName>
    </submittedName>
</protein>
<dbReference type="Gene3D" id="3.40.50.300">
    <property type="entry name" value="P-loop containing nucleotide triphosphate hydrolases"/>
    <property type="match status" value="1"/>
</dbReference>
<dbReference type="InterPro" id="IPR050625">
    <property type="entry name" value="ParA/MinD_ATPase"/>
</dbReference>
<keyword evidence="1" id="KW-0547">Nucleotide-binding</keyword>
<dbReference type="PANTHER" id="PTHR43384:SF6">
    <property type="entry name" value="SEPTUM SITE-DETERMINING PROTEIN MIND HOMOLOG, CHLOROPLASTIC"/>
    <property type="match status" value="1"/>
</dbReference>
<dbReference type="RefSeq" id="WP_345698603.1">
    <property type="nucleotide sequence ID" value="NZ_BAABIS010000001.1"/>
</dbReference>
<dbReference type="Proteomes" id="UP001501752">
    <property type="component" value="Unassembled WGS sequence"/>
</dbReference>
<name>A0ABP9DWV1_9ACTN</name>
<reference evidence="4" key="1">
    <citation type="journal article" date="2019" name="Int. J. Syst. Evol. Microbiol.">
        <title>The Global Catalogue of Microorganisms (GCM) 10K type strain sequencing project: providing services to taxonomists for standard genome sequencing and annotation.</title>
        <authorList>
            <consortium name="The Broad Institute Genomics Platform"/>
            <consortium name="The Broad Institute Genome Sequencing Center for Infectious Disease"/>
            <person name="Wu L."/>
            <person name="Ma J."/>
        </authorList>
    </citation>
    <scope>NUCLEOTIDE SEQUENCE [LARGE SCALE GENOMIC DNA]</scope>
    <source>
        <strain evidence="4">JCM 13006</strain>
    </source>
</reference>
<evidence type="ECO:0000313" key="4">
    <source>
        <dbReference type="Proteomes" id="UP001501752"/>
    </source>
</evidence>
<dbReference type="SUPFAM" id="SSF52540">
    <property type="entry name" value="P-loop containing nucleoside triphosphate hydrolases"/>
    <property type="match status" value="1"/>
</dbReference>
<proteinExistence type="predicted"/>
<comment type="caution">
    <text evidence="3">The sequence shown here is derived from an EMBL/GenBank/DDBJ whole genome shotgun (WGS) entry which is preliminary data.</text>
</comment>
<dbReference type="NCBIfam" id="NF040564">
    <property type="entry name" value="SCO2523_fam"/>
    <property type="match status" value="1"/>
</dbReference>
<sequence>MLIFATSDKGGTGRSVTSANIAYRRALLGDDVCYLDFDFGSPTSAAVFDVPTALRGVDQAGLHSYLRGNVAEPKRVNVWAESDSLSLRNRPAGSGQLVLVPGDRGGGEFVTGGDAVRRCTELFLRLEEEFDIILVDLSAGRSYAAEMVLEATSRPELAEVVSRWLVFHRWTRQHIIAASGLVYGDRGIMAAGTARGHDEEELRDRVRFVRAAVPDPASPMFTLLRPAQAAWLRACHEDLTRLASQHRLGQTLVLGTVPLDPVLQWQEQLITDDDVLASRVANTETAEAFAALAAALTHDRAWETPL</sequence>
<evidence type="ECO:0000256" key="2">
    <source>
        <dbReference type="ARBA" id="ARBA00022840"/>
    </source>
</evidence>
<keyword evidence="2" id="KW-0067">ATP-binding</keyword>
<dbReference type="PANTHER" id="PTHR43384">
    <property type="entry name" value="SEPTUM SITE-DETERMINING PROTEIN MIND HOMOLOG, CHLOROPLASTIC-RELATED"/>
    <property type="match status" value="1"/>
</dbReference>
<gene>
    <name evidence="3" type="ORF">GCM10023235_44340</name>
</gene>